<proteinExistence type="evidence at protein level"/>
<accession>Q9TR06</accession>
<organism>
    <name type="scientific">Bos taurus</name>
    <name type="common">Bovine</name>
    <dbReference type="NCBI Taxonomy" id="9913"/>
    <lineage>
        <taxon>Eukaryota</taxon>
        <taxon>Metazoa</taxon>
        <taxon>Chordata</taxon>
        <taxon>Craniata</taxon>
        <taxon>Vertebrata</taxon>
        <taxon>Euteleostomi</taxon>
        <taxon>Mammalia</taxon>
        <taxon>Eutheria</taxon>
        <taxon>Laurasiatheria</taxon>
        <taxon>Artiodactyla</taxon>
        <taxon>Ruminantia</taxon>
        <taxon>Pecora</taxon>
        <taxon>Bovidae</taxon>
        <taxon>Bovinae</taxon>
        <taxon>Bos</taxon>
    </lineage>
</organism>
<keyword id="KW-0903">Direct protein sequencing</keyword>
<protein>
    <submittedName>
        <fullName>Neuron-specific ASH/GRB-2 SH3 domain-binding protein</fullName>
    </submittedName>
</protein>
<dbReference type="AlphaFoldDB" id="Q9TR06"/>
<name>Q9TR06_BOVIN</name>
<reference key="1">
    <citation type="journal article" date="1996" name="Biochem. J.">
        <title>Interaction of Ash/Grb-2 via its SH3 domains with neuron-specific p150 and p65.</title>
        <authorList>
            <person name="Miura K."/>
            <person name="Miki H."/>
            <person name="Shimazaki K."/>
            <person name="Kawai N."/>
            <person name="Takenawa T."/>
        </authorList>
    </citation>
    <scope>PROTEIN SEQUENCE</scope>
</reference>
<sequence length="16" mass="1827">DGARSVSRTIQNNFFD</sequence>